<evidence type="ECO:0000313" key="2">
    <source>
        <dbReference type="EMBL" id="RGL96924.1"/>
    </source>
</evidence>
<evidence type="ECO:0000313" key="4">
    <source>
        <dbReference type="Proteomes" id="UP000261257"/>
    </source>
</evidence>
<dbReference type="AlphaFoldDB" id="A0A3E4TYV5"/>
<dbReference type="EMBL" id="QSSQ01000039">
    <property type="protein sequence ID" value="RGL96924.1"/>
    <property type="molecule type" value="Genomic_DNA"/>
</dbReference>
<protein>
    <submittedName>
        <fullName evidence="3">DUF4280 domain-containing protein</fullName>
    </submittedName>
</protein>
<comment type="caution">
    <text evidence="3">The sequence shown here is derived from an EMBL/GenBank/DDBJ whole genome shotgun (WGS) entry which is preliminary data.</text>
</comment>
<reference evidence="3 4" key="1">
    <citation type="submission" date="2018-08" db="EMBL/GenBank/DDBJ databases">
        <title>A genome reference for cultivated species of the human gut microbiota.</title>
        <authorList>
            <person name="Zou Y."/>
            <person name="Xue W."/>
            <person name="Luo G."/>
        </authorList>
    </citation>
    <scope>NUCLEOTIDE SEQUENCE [LARGE SCALE GENOMIC DNA]</scope>
    <source>
        <strain evidence="3 4">TF05-11AC</strain>
    </source>
</reference>
<dbReference type="Proteomes" id="UP000261257">
    <property type="component" value="Unassembled WGS sequence"/>
</dbReference>
<evidence type="ECO:0000256" key="1">
    <source>
        <dbReference type="SAM" id="Coils"/>
    </source>
</evidence>
<accession>A0A3E4TYV5</accession>
<proteinExistence type="predicted"/>
<organism evidence="3 4">
    <name type="scientific">Hungatella hathewayi</name>
    <dbReference type="NCBI Taxonomy" id="154046"/>
    <lineage>
        <taxon>Bacteria</taxon>
        <taxon>Bacillati</taxon>
        <taxon>Bacillota</taxon>
        <taxon>Clostridia</taxon>
        <taxon>Lachnospirales</taxon>
        <taxon>Lachnospiraceae</taxon>
        <taxon>Hungatella</taxon>
    </lineage>
</organism>
<gene>
    <name evidence="3" type="ORF">DXC39_25015</name>
    <name evidence="2" type="ORF">DXC39_26285</name>
</gene>
<dbReference type="InterPro" id="IPR025460">
    <property type="entry name" value="DUF4280"/>
</dbReference>
<sequence>MADQRLGDLEMASYEASQKFYQDYEAAKAADEKLTAAQETFNNAVNAMAANEYECDPNKLAESQKNLQEASKALNEAKSAVESATKALEESAQVAQDAQDAVEEKKNELRNSRATDTSFVVLMARSECSFGTRTSQLALDTTHGVYTKKIYQMTVQDMIANTNVINFCTCKSKENPKVIEAAQKVVDDANEQIANKERGWGERLVEVFVKPEKMEVTDGLLEQCEGECIVEFASGAVWSKGHEKVTINDEAPLLRRCELMCKYGGRIILLLSGQPE</sequence>
<feature type="coiled-coil region" evidence="1">
    <location>
        <begin position="60"/>
        <end position="115"/>
    </location>
</feature>
<dbReference type="Pfam" id="PF14107">
    <property type="entry name" value="DUF4280"/>
    <property type="match status" value="1"/>
</dbReference>
<keyword evidence="1" id="KW-0175">Coiled coil</keyword>
<evidence type="ECO:0000313" key="3">
    <source>
        <dbReference type="EMBL" id="RGL97665.1"/>
    </source>
</evidence>
<name>A0A3E4TYV5_9FIRM</name>
<dbReference type="RefSeq" id="WP_117624114.1">
    <property type="nucleotide sequence ID" value="NZ_QRQF01000011.1"/>
</dbReference>
<dbReference type="EMBL" id="QSSQ01000036">
    <property type="protein sequence ID" value="RGL97665.1"/>
    <property type="molecule type" value="Genomic_DNA"/>
</dbReference>